<evidence type="ECO:0000256" key="3">
    <source>
        <dbReference type="ARBA" id="ARBA00022448"/>
    </source>
</evidence>
<dbReference type="PANTHER" id="PTHR45897">
    <property type="entry name" value="HIGH-AFFINITY CHOLINE TRANSPORTER 1"/>
    <property type="match status" value="1"/>
</dbReference>
<comment type="caution">
    <text evidence="15">The sequence shown here is derived from an EMBL/GenBank/DDBJ whole genome shotgun (WGS) entry which is preliminary data.</text>
</comment>
<keyword evidence="5" id="KW-0769">Symport</keyword>
<evidence type="ECO:0000256" key="11">
    <source>
        <dbReference type="ARBA" id="ARBA00023180"/>
    </source>
</evidence>
<evidence type="ECO:0000256" key="14">
    <source>
        <dbReference type="SAM" id="Phobius"/>
    </source>
</evidence>
<feature type="transmembrane region" description="Helical" evidence="14">
    <location>
        <begin position="189"/>
        <end position="212"/>
    </location>
</feature>
<dbReference type="CDD" id="cd11474">
    <property type="entry name" value="SLC5sbd_CHT"/>
    <property type="match status" value="1"/>
</dbReference>
<keyword evidence="12" id="KW-0739">Sodium transport</keyword>
<dbReference type="InterPro" id="IPR001734">
    <property type="entry name" value="Na/solute_symporter"/>
</dbReference>
<evidence type="ECO:0000256" key="8">
    <source>
        <dbReference type="ARBA" id="ARBA00023053"/>
    </source>
</evidence>
<feature type="transmembrane region" description="Helical" evidence="14">
    <location>
        <begin position="128"/>
        <end position="149"/>
    </location>
</feature>
<dbReference type="EMBL" id="CAWYQH010000102">
    <property type="protein sequence ID" value="CAK8686521.1"/>
    <property type="molecule type" value="Genomic_DNA"/>
</dbReference>
<proteinExistence type="inferred from homology"/>
<evidence type="ECO:0000256" key="7">
    <source>
        <dbReference type="ARBA" id="ARBA00022989"/>
    </source>
</evidence>
<feature type="transmembrane region" description="Helical" evidence="14">
    <location>
        <begin position="6"/>
        <end position="27"/>
    </location>
</feature>
<dbReference type="Gene3D" id="1.20.1730.10">
    <property type="entry name" value="Sodium/glucose cotransporter"/>
    <property type="match status" value="1"/>
</dbReference>
<name>A0ABP0G6Q1_CLALP</name>
<keyword evidence="6" id="KW-0530">Neurotransmitter biosynthesis</keyword>
<comment type="similarity">
    <text evidence="2 13">Belongs to the sodium:solute symporter (SSF) (TC 2.A.21) family.</text>
</comment>
<keyword evidence="7 14" id="KW-1133">Transmembrane helix</keyword>
<keyword evidence="9" id="KW-0406">Ion transport</keyword>
<evidence type="ECO:0000313" key="15">
    <source>
        <dbReference type="EMBL" id="CAK8686521.1"/>
    </source>
</evidence>
<keyword evidence="16" id="KW-1185">Reference proteome</keyword>
<evidence type="ECO:0000256" key="6">
    <source>
        <dbReference type="ARBA" id="ARBA00022979"/>
    </source>
</evidence>
<feature type="transmembrane region" description="Helical" evidence="14">
    <location>
        <begin position="431"/>
        <end position="448"/>
    </location>
</feature>
<feature type="transmembrane region" description="Helical" evidence="14">
    <location>
        <begin position="80"/>
        <end position="103"/>
    </location>
</feature>
<keyword evidence="11" id="KW-0325">Glycoprotein</keyword>
<dbReference type="PANTHER" id="PTHR45897:SF4">
    <property type="entry name" value="HIGH-AFFINITY CHOLINE TRANSPORTER 1"/>
    <property type="match status" value="1"/>
</dbReference>
<evidence type="ECO:0000313" key="16">
    <source>
        <dbReference type="Proteomes" id="UP001642483"/>
    </source>
</evidence>
<dbReference type="Proteomes" id="UP001642483">
    <property type="component" value="Unassembled WGS sequence"/>
</dbReference>
<sequence length="542" mass="59537">MAIFVPGLVVLVVFYLLIFAVGLWAAWKKWKGEEEDKYNERQMVGGRDMGMIVGSFTMTATWVGGAYINGTAEYVYTPGLGLYWTQAPLVSIPCLILVAIFFAKKMRTQNFTTILDPLQYKFGRYMGVLLYIPALLSDLFWSAAILAALGGTLSVIIGLDVLISVIISACIAVLYTLVGGLYSVAYTDILQLIVVLIGLMLALPFAFTHPAVSSIATTAYDSPGWLGTPDTATIGLWIDFVLILTLGGIPAQVLYQRVLAMKSVRKSQMTLVIAGIGTAIFGLPSILFGAIAASTDWNATEYDSAGKSPLENNEHYYILPIVLRYLTPTPVAVIGLGALAAAVMSSIDSAILSSSSMFSRNVYQFTFRNKASKRELEWVMRCTTICFAIPAAAIAITVESIQNLWYLCIDVVYVVLFPQITSVMYLDPNTYGSLPAYFIGIILRLGGGEPSFKLDPFIHYPGGLNFPFKTFAMVVSFITLVVFSYAAKYLFEKGIIPEKYDIFQCKLARGGRSIRIDEIMEPDHVYENKTLGKETETETSKL</sequence>
<gene>
    <name evidence="15" type="ORF">CVLEPA_LOCUS18443</name>
</gene>
<evidence type="ECO:0000256" key="4">
    <source>
        <dbReference type="ARBA" id="ARBA00022692"/>
    </source>
</evidence>
<evidence type="ECO:0000256" key="12">
    <source>
        <dbReference type="ARBA" id="ARBA00023201"/>
    </source>
</evidence>
<evidence type="ECO:0000256" key="1">
    <source>
        <dbReference type="ARBA" id="ARBA00004141"/>
    </source>
</evidence>
<evidence type="ECO:0000256" key="10">
    <source>
        <dbReference type="ARBA" id="ARBA00023136"/>
    </source>
</evidence>
<reference evidence="15 16" key="1">
    <citation type="submission" date="2024-02" db="EMBL/GenBank/DDBJ databases">
        <authorList>
            <person name="Daric V."/>
            <person name="Darras S."/>
        </authorList>
    </citation>
    <scope>NUCLEOTIDE SEQUENCE [LARGE SCALE GENOMIC DNA]</scope>
</reference>
<feature type="transmembrane region" description="Helical" evidence="14">
    <location>
        <begin position="378"/>
        <end position="398"/>
    </location>
</feature>
<comment type="subcellular location">
    <subcellularLocation>
        <location evidence="1">Membrane</location>
        <topology evidence="1">Multi-pass membrane protein</topology>
    </subcellularLocation>
</comment>
<dbReference type="InterPro" id="IPR052244">
    <property type="entry name" value="Choline_transporter"/>
</dbReference>
<dbReference type="PROSITE" id="PS50283">
    <property type="entry name" value="NA_SOLUT_SYMP_3"/>
    <property type="match status" value="1"/>
</dbReference>
<dbReference type="InterPro" id="IPR038377">
    <property type="entry name" value="Na/Glc_symporter_sf"/>
</dbReference>
<evidence type="ECO:0000256" key="9">
    <source>
        <dbReference type="ARBA" id="ARBA00023065"/>
    </source>
</evidence>
<evidence type="ECO:0000256" key="2">
    <source>
        <dbReference type="ARBA" id="ARBA00006434"/>
    </source>
</evidence>
<feature type="transmembrane region" description="Helical" evidence="14">
    <location>
        <begin position="48"/>
        <end position="68"/>
    </location>
</feature>
<organism evidence="15 16">
    <name type="scientific">Clavelina lepadiformis</name>
    <name type="common">Light-bulb sea squirt</name>
    <name type="synonym">Ascidia lepadiformis</name>
    <dbReference type="NCBI Taxonomy" id="159417"/>
    <lineage>
        <taxon>Eukaryota</taxon>
        <taxon>Metazoa</taxon>
        <taxon>Chordata</taxon>
        <taxon>Tunicata</taxon>
        <taxon>Ascidiacea</taxon>
        <taxon>Aplousobranchia</taxon>
        <taxon>Clavelinidae</taxon>
        <taxon>Clavelina</taxon>
    </lineage>
</organism>
<feature type="transmembrane region" description="Helical" evidence="14">
    <location>
        <begin position="232"/>
        <end position="251"/>
    </location>
</feature>
<evidence type="ECO:0000256" key="13">
    <source>
        <dbReference type="RuleBase" id="RU362091"/>
    </source>
</evidence>
<feature type="transmembrane region" description="Helical" evidence="14">
    <location>
        <begin position="404"/>
        <end position="426"/>
    </location>
</feature>
<keyword evidence="8" id="KW-0915">Sodium</keyword>
<feature type="transmembrane region" description="Helical" evidence="14">
    <location>
        <begin position="468"/>
        <end position="491"/>
    </location>
</feature>
<keyword evidence="4 14" id="KW-0812">Transmembrane</keyword>
<accession>A0ABP0G6Q1</accession>
<evidence type="ECO:0000256" key="5">
    <source>
        <dbReference type="ARBA" id="ARBA00022847"/>
    </source>
</evidence>
<protein>
    <submittedName>
        <fullName evidence="15">Uncharacterized protein</fullName>
    </submittedName>
</protein>
<keyword evidence="3" id="KW-0813">Transport</keyword>
<feature type="transmembrane region" description="Helical" evidence="14">
    <location>
        <begin position="332"/>
        <end position="358"/>
    </location>
</feature>
<feature type="transmembrane region" description="Helical" evidence="14">
    <location>
        <begin position="271"/>
        <end position="293"/>
    </location>
</feature>
<feature type="transmembrane region" description="Helical" evidence="14">
    <location>
        <begin position="155"/>
        <end position="177"/>
    </location>
</feature>
<dbReference type="Pfam" id="PF00474">
    <property type="entry name" value="SSF"/>
    <property type="match status" value="1"/>
</dbReference>
<keyword evidence="10 14" id="KW-0472">Membrane</keyword>